<protein>
    <submittedName>
        <fullName evidence="2">Uncharacterized protein</fullName>
    </submittedName>
</protein>
<dbReference type="Proteomes" id="UP000233535">
    <property type="component" value="Unassembled WGS sequence"/>
</dbReference>
<organism evidence="2 3">
    <name type="scientific">Labilibaculum filiforme</name>
    <dbReference type="NCBI Taxonomy" id="1940526"/>
    <lineage>
        <taxon>Bacteria</taxon>
        <taxon>Pseudomonadati</taxon>
        <taxon>Bacteroidota</taxon>
        <taxon>Bacteroidia</taxon>
        <taxon>Marinilabiliales</taxon>
        <taxon>Marinifilaceae</taxon>
        <taxon>Labilibaculum</taxon>
    </lineage>
</organism>
<dbReference type="AlphaFoldDB" id="A0A2N3HT66"/>
<accession>A0A2N3HT66</accession>
<evidence type="ECO:0000313" key="3">
    <source>
        <dbReference type="Proteomes" id="UP000233535"/>
    </source>
</evidence>
<evidence type="ECO:0000313" key="2">
    <source>
        <dbReference type="EMBL" id="PKQ61237.1"/>
    </source>
</evidence>
<sequence length="123" mass="13961">MEKFKNALNIVLILLVALVLYFVVAGNSQLKQAQHTIKQVNTELSVLKDSISSTQQSLGVVIRKLEFAETELKILRTERDILELEAQQKLTKDLNQLQVLKEKIANKEAQQKALKETAQSFEL</sequence>
<feature type="coiled-coil region" evidence="1">
    <location>
        <begin position="30"/>
        <end position="117"/>
    </location>
</feature>
<reference evidence="2 3" key="1">
    <citation type="journal article" date="2017" name="Front. Microbiol.">
        <title>Labilibaculum manganireducens gen. nov., sp. nov. and Labilibaculum filiforme sp. nov., Novel Bacteroidetes Isolated from Subsurface Sediments of the Baltic Sea.</title>
        <authorList>
            <person name="Vandieken V."/>
            <person name="Marshall I.P."/>
            <person name="Niemann H."/>
            <person name="Engelen B."/>
            <person name="Cypionka H."/>
        </authorList>
    </citation>
    <scope>NUCLEOTIDE SEQUENCE [LARGE SCALE GENOMIC DNA]</scope>
    <source>
        <strain evidence="2 3">59.16B</strain>
    </source>
</reference>
<dbReference type="EMBL" id="MVDD01000016">
    <property type="protein sequence ID" value="PKQ61237.1"/>
    <property type="molecule type" value="Genomic_DNA"/>
</dbReference>
<comment type="caution">
    <text evidence="2">The sequence shown here is derived from an EMBL/GenBank/DDBJ whole genome shotgun (WGS) entry which is preliminary data.</text>
</comment>
<dbReference type="OrthoDB" id="9923699at2"/>
<keyword evidence="3" id="KW-1185">Reference proteome</keyword>
<keyword evidence="1" id="KW-0175">Coiled coil</keyword>
<evidence type="ECO:0000256" key="1">
    <source>
        <dbReference type="SAM" id="Coils"/>
    </source>
</evidence>
<name>A0A2N3HT66_9BACT</name>
<proteinExistence type="predicted"/>
<dbReference type="RefSeq" id="WP_101262790.1">
    <property type="nucleotide sequence ID" value="NZ_MVDD01000016.1"/>
</dbReference>
<gene>
    <name evidence="2" type="ORF">BZG02_16525</name>
</gene>